<evidence type="ECO:0000313" key="4">
    <source>
        <dbReference type="Proteomes" id="UP000231658"/>
    </source>
</evidence>
<dbReference type="Gene3D" id="3.40.190.10">
    <property type="entry name" value="Periplasmic binding protein-like II"/>
    <property type="match status" value="2"/>
</dbReference>
<dbReference type="AlphaFoldDB" id="A0A1C3REA9"/>
<dbReference type="STRING" id="1867952.MTBPR1_110003"/>
<keyword evidence="1" id="KW-0732">Signal</keyword>
<evidence type="ECO:0000256" key="1">
    <source>
        <dbReference type="SAM" id="SignalP"/>
    </source>
</evidence>
<gene>
    <name evidence="3" type="ORF">MTBPR1_110003</name>
</gene>
<proteinExistence type="predicted"/>
<name>A0A1C3REA9_9PROT</name>
<dbReference type="EMBL" id="FLYE01000003">
    <property type="protein sequence ID" value="SCA55564.1"/>
    <property type="molecule type" value="Genomic_DNA"/>
</dbReference>
<dbReference type="SUPFAM" id="SSF53850">
    <property type="entry name" value="Periplasmic binding protein-like II"/>
    <property type="match status" value="1"/>
</dbReference>
<feature type="domain" description="Solute-binding protein family 3/N-terminal" evidence="2">
    <location>
        <begin position="23"/>
        <end position="244"/>
    </location>
</feature>
<dbReference type="SMART" id="SM00062">
    <property type="entry name" value="PBPb"/>
    <property type="match status" value="1"/>
</dbReference>
<feature type="chain" id="PRO_5008680667" description="Solute-binding protein family 3/N-terminal domain-containing protein" evidence="1">
    <location>
        <begin position="22"/>
        <end position="245"/>
    </location>
</feature>
<evidence type="ECO:0000313" key="3">
    <source>
        <dbReference type="EMBL" id="SCA55564.1"/>
    </source>
</evidence>
<dbReference type="InterPro" id="IPR001638">
    <property type="entry name" value="Solute-binding_3/MltF_N"/>
</dbReference>
<protein>
    <recommendedName>
        <fullName evidence="2">Solute-binding protein family 3/N-terminal domain-containing protein</fullName>
    </recommendedName>
</protein>
<dbReference type="Proteomes" id="UP000231658">
    <property type="component" value="Unassembled WGS sequence"/>
</dbReference>
<dbReference type="RefSeq" id="WP_083222877.1">
    <property type="nucleotide sequence ID" value="NZ_FLYE01000003.1"/>
</dbReference>
<dbReference type="OrthoDB" id="8585936at2"/>
<reference evidence="3 4" key="1">
    <citation type="submission" date="2016-07" db="EMBL/GenBank/DDBJ databases">
        <authorList>
            <person name="Lefevre C.T."/>
        </authorList>
    </citation>
    <scope>NUCLEOTIDE SEQUENCE [LARGE SCALE GENOMIC DNA]</scope>
    <source>
        <strain evidence="3">PR1</strain>
    </source>
</reference>
<evidence type="ECO:0000259" key="2">
    <source>
        <dbReference type="SMART" id="SM00062"/>
    </source>
</evidence>
<accession>A0A1C3REA9</accession>
<sequence length="245" mass="28598">MKRLAYLLSTLCLLFAAPVQASKVDVLSYYDSPPFHYSNEFGLVKEVMSLLDKHIEEMDFKYKVVSRPLLNKLISNIQRPFIIPLVNPVWFGDSNRQKYQWSIPLYADSNALLSHPSDPVEFKGYQSFLNQTVAVPSGYRIHFLDDLVNKNKALRLDVPTIKTLVEKVAQKNARMAVVPYVLAYHQVQTNGWQDRVHFSKRPHQSYKRFFMFKNASKQQLEFFNTAIREIQENGQLERVLKKYGY</sequence>
<feature type="signal peptide" evidence="1">
    <location>
        <begin position="1"/>
        <end position="21"/>
    </location>
</feature>
<organism evidence="3 4">
    <name type="scientific">Candidatus Terasakiella magnetica</name>
    <dbReference type="NCBI Taxonomy" id="1867952"/>
    <lineage>
        <taxon>Bacteria</taxon>
        <taxon>Pseudomonadati</taxon>
        <taxon>Pseudomonadota</taxon>
        <taxon>Alphaproteobacteria</taxon>
        <taxon>Rhodospirillales</taxon>
        <taxon>Terasakiellaceae</taxon>
        <taxon>Terasakiella</taxon>
    </lineage>
</organism>
<keyword evidence="4" id="KW-1185">Reference proteome</keyword>